<dbReference type="AlphaFoldDB" id="A0A537KWI8"/>
<dbReference type="GO" id="GO:0016810">
    <property type="term" value="F:hydrolase activity, acting on carbon-nitrogen (but not peptide) bonds"/>
    <property type="evidence" value="ECO:0007669"/>
    <property type="project" value="InterPro"/>
</dbReference>
<reference evidence="2 3" key="1">
    <citation type="journal article" date="2019" name="Nat. Microbiol.">
        <title>Mediterranean grassland soil C-N compound turnover is dependent on rainfall and depth, and is mediated by genomically divergent microorganisms.</title>
        <authorList>
            <person name="Diamond S."/>
            <person name="Andeer P.F."/>
            <person name="Li Z."/>
            <person name="Crits-Christoph A."/>
            <person name="Burstein D."/>
            <person name="Anantharaman K."/>
            <person name="Lane K.R."/>
            <person name="Thomas B.C."/>
            <person name="Pan C."/>
            <person name="Northen T.R."/>
            <person name="Banfield J.F."/>
        </authorList>
    </citation>
    <scope>NUCLEOTIDE SEQUENCE [LARGE SCALE GENOMIC DNA]</scope>
    <source>
        <strain evidence="2">NP_2</strain>
    </source>
</reference>
<comment type="caution">
    <text evidence="2">The sequence shown here is derived from an EMBL/GenBank/DDBJ whole genome shotgun (WGS) entry which is preliminary data.</text>
</comment>
<evidence type="ECO:0000259" key="1">
    <source>
        <dbReference type="Pfam" id="PF01979"/>
    </source>
</evidence>
<dbReference type="PANTHER" id="PTHR43135">
    <property type="entry name" value="ALPHA-D-RIBOSE 1-METHYLPHOSPHONATE 5-TRIPHOSPHATE DIPHOSPHATASE"/>
    <property type="match status" value="1"/>
</dbReference>
<dbReference type="EMBL" id="VBAJ01000357">
    <property type="protein sequence ID" value="TMJ00114.1"/>
    <property type="molecule type" value="Genomic_DNA"/>
</dbReference>
<dbReference type="SUPFAM" id="SSF51556">
    <property type="entry name" value="Metallo-dependent hydrolases"/>
    <property type="match status" value="1"/>
</dbReference>
<feature type="non-terminal residue" evidence="2">
    <location>
        <position position="1"/>
    </location>
</feature>
<sequence length="292" mass="31658">GVTTARVMGEEHHLDIEMRRAIDGGVLPGPRLLCCGIHLTSAHGHGRALTTTDGIDGVRQRVRQNIAAGADWIKLFITGGVSSVGASLEAYTYTRDEIRAACEEAHRAGRKVAAHAHGGPGVRVALEEGVDTIEHGALLTPDDVELMKHLGRFLVCTFAILYHPDGIEKTDRHNPVIWTKVTALREQEEARFRQILPSGVRYAVGTDSMHGLLWFEIATLVRFGVPPLDALRAGTAWAAEACGVGDRVGTLEPGKLADVLAVDGDPLREIESLRRPRLVMKGGTRFEHLSPD</sequence>
<dbReference type="InterPro" id="IPR051781">
    <property type="entry name" value="Metallo-dep_Hydrolase"/>
</dbReference>
<name>A0A537KWI8_9BACT</name>
<gene>
    <name evidence="2" type="ORF">E6G99_13155</name>
</gene>
<dbReference type="InterPro" id="IPR006680">
    <property type="entry name" value="Amidohydro-rel"/>
</dbReference>
<organism evidence="2 3">
    <name type="scientific">Candidatus Segetimicrobium genomatis</name>
    <dbReference type="NCBI Taxonomy" id="2569760"/>
    <lineage>
        <taxon>Bacteria</taxon>
        <taxon>Bacillati</taxon>
        <taxon>Candidatus Sysuimicrobiota</taxon>
        <taxon>Candidatus Sysuimicrobiia</taxon>
        <taxon>Candidatus Sysuimicrobiales</taxon>
        <taxon>Candidatus Segetimicrobiaceae</taxon>
        <taxon>Candidatus Segetimicrobium</taxon>
    </lineage>
</organism>
<evidence type="ECO:0000313" key="2">
    <source>
        <dbReference type="EMBL" id="TMJ00114.1"/>
    </source>
</evidence>
<dbReference type="InterPro" id="IPR011059">
    <property type="entry name" value="Metal-dep_hydrolase_composite"/>
</dbReference>
<dbReference type="PANTHER" id="PTHR43135:SF3">
    <property type="entry name" value="ALPHA-D-RIBOSE 1-METHYLPHOSPHONATE 5-TRIPHOSPHATE DIPHOSPHATASE"/>
    <property type="match status" value="1"/>
</dbReference>
<keyword evidence="2" id="KW-0378">Hydrolase</keyword>
<dbReference type="InterPro" id="IPR032466">
    <property type="entry name" value="Metal_Hydrolase"/>
</dbReference>
<dbReference type="Pfam" id="PF01979">
    <property type="entry name" value="Amidohydro_1"/>
    <property type="match status" value="1"/>
</dbReference>
<dbReference type="Gene3D" id="3.20.20.140">
    <property type="entry name" value="Metal-dependent hydrolases"/>
    <property type="match status" value="1"/>
</dbReference>
<proteinExistence type="predicted"/>
<feature type="domain" description="Amidohydrolase-related" evidence="1">
    <location>
        <begin position="1"/>
        <end position="283"/>
    </location>
</feature>
<dbReference type="Proteomes" id="UP000318661">
    <property type="component" value="Unassembled WGS sequence"/>
</dbReference>
<evidence type="ECO:0000313" key="3">
    <source>
        <dbReference type="Proteomes" id="UP000318661"/>
    </source>
</evidence>
<dbReference type="InterPro" id="IPR057744">
    <property type="entry name" value="OTAase-like"/>
</dbReference>
<dbReference type="CDD" id="cd01299">
    <property type="entry name" value="Met_dep_hydrolase_A"/>
    <property type="match status" value="1"/>
</dbReference>
<protein>
    <submittedName>
        <fullName evidence="2">Amidohydrolase family protein</fullName>
    </submittedName>
</protein>
<accession>A0A537KWI8</accession>
<dbReference type="Gene3D" id="2.30.40.10">
    <property type="entry name" value="Urease, subunit C, domain 1"/>
    <property type="match status" value="1"/>
</dbReference>